<accession>A0A139IL21</accession>
<sequence>MAQSVKKAKIRTHDDHQEADFDLAVVIRPLLDPASFLTRESRGLERPEKLDRLVVIPGSLQNQRQTARIGRKTPIINTGEHLLISAMRQSVWIPKRSQASPPNSRSRPGSMASVQMPG</sequence>
<reference evidence="2 3" key="1">
    <citation type="submission" date="2015-07" db="EMBL/GenBank/DDBJ databases">
        <title>Comparative genomics of the Sigatoka disease complex on banana suggests a link between parallel evolutionary changes in Pseudocercospora fijiensis and Pseudocercospora eumusae and increased virulence on the banana host.</title>
        <authorList>
            <person name="Chang T.-C."/>
            <person name="Salvucci A."/>
            <person name="Crous P.W."/>
            <person name="Stergiopoulos I."/>
        </authorList>
    </citation>
    <scope>NUCLEOTIDE SEQUENCE [LARGE SCALE GENOMIC DNA]</scope>
    <source>
        <strain evidence="2 3">CBS 116634</strain>
    </source>
</reference>
<feature type="region of interest" description="Disordered" evidence="1">
    <location>
        <begin position="93"/>
        <end position="118"/>
    </location>
</feature>
<dbReference type="AlphaFoldDB" id="A0A139IL21"/>
<organism evidence="2 3">
    <name type="scientific">Pseudocercospora musae</name>
    <dbReference type="NCBI Taxonomy" id="113226"/>
    <lineage>
        <taxon>Eukaryota</taxon>
        <taxon>Fungi</taxon>
        <taxon>Dikarya</taxon>
        <taxon>Ascomycota</taxon>
        <taxon>Pezizomycotina</taxon>
        <taxon>Dothideomycetes</taxon>
        <taxon>Dothideomycetidae</taxon>
        <taxon>Mycosphaerellales</taxon>
        <taxon>Mycosphaerellaceae</taxon>
        <taxon>Pseudocercospora</taxon>
    </lineage>
</organism>
<gene>
    <name evidence="2" type="ORF">AC579_2828</name>
</gene>
<evidence type="ECO:0000313" key="2">
    <source>
        <dbReference type="EMBL" id="KXT15324.1"/>
    </source>
</evidence>
<evidence type="ECO:0000313" key="3">
    <source>
        <dbReference type="Proteomes" id="UP000073492"/>
    </source>
</evidence>
<protein>
    <submittedName>
        <fullName evidence="2">Uncharacterized protein</fullName>
    </submittedName>
</protein>
<feature type="compositionally biased region" description="Polar residues" evidence="1">
    <location>
        <begin position="97"/>
        <end position="107"/>
    </location>
</feature>
<dbReference type="OrthoDB" id="67566at2759"/>
<comment type="caution">
    <text evidence="2">The sequence shown here is derived from an EMBL/GenBank/DDBJ whole genome shotgun (WGS) entry which is preliminary data.</text>
</comment>
<name>A0A139IL21_9PEZI</name>
<proteinExistence type="predicted"/>
<evidence type="ECO:0000256" key="1">
    <source>
        <dbReference type="SAM" id="MobiDB-lite"/>
    </source>
</evidence>
<dbReference type="EMBL" id="LFZO01000061">
    <property type="protein sequence ID" value="KXT15324.1"/>
    <property type="molecule type" value="Genomic_DNA"/>
</dbReference>
<dbReference type="Proteomes" id="UP000073492">
    <property type="component" value="Unassembled WGS sequence"/>
</dbReference>
<keyword evidence="3" id="KW-1185">Reference proteome</keyword>